<comment type="caution">
    <text evidence="15">Lacks conserved residue(s) required for the propagation of feature annotation.</text>
</comment>
<dbReference type="InterPro" id="IPR033136">
    <property type="entry name" value="DNA_ligase_CS"/>
</dbReference>
<dbReference type="Pfam" id="PF01653">
    <property type="entry name" value="DNA_ligase_aden"/>
    <property type="match status" value="1"/>
</dbReference>
<evidence type="ECO:0000256" key="14">
    <source>
        <dbReference type="ARBA" id="ARBA00060881"/>
    </source>
</evidence>
<keyword evidence="6 15" id="KW-0479">Metal-binding</keyword>
<dbReference type="InterPro" id="IPR004150">
    <property type="entry name" value="NAD_DNA_ligase_OB"/>
</dbReference>
<dbReference type="SUPFAM" id="SSF52113">
    <property type="entry name" value="BRCT domain"/>
    <property type="match status" value="1"/>
</dbReference>
<dbReference type="InterPro" id="IPR004149">
    <property type="entry name" value="Znf_DNAligase_C4"/>
</dbReference>
<dbReference type="Pfam" id="PF12826">
    <property type="entry name" value="HHH_2"/>
    <property type="match status" value="1"/>
</dbReference>
<keyword evidence="12 15" id="KW-0464">Manganese</keyword>
<dbReference type="STRING" id="1208918.CDEE_0782"/>
<evidence type="ECO:0000256" key="8">
    <source>
        <dbReference type="ARBA" id="ARBA00022833"/>
    </source>
</evidence>
<dbReference type="SMART" id="SM00532">
    <property type="entry name" value="LIGANc"/>
    <property type="match status" value="1"/>
</dbReference>
<feature type="binding site" evidence="15">
    <location>
        <position position="138"/>
    </location>
    <ligand>
        <name>NAD(+)</name>
        <dbReference type="ChEBI" id="CHEBI:57540"/>
    </ligand>
</feature>
<dbReference type="GO" id="GO:0006281">
    <property type="term" value="P:DNA repair"/>
    <property type="evidence" value="ECO:0007669"/>
    <property type="project" value="UniProtKB-KW"/>
</dbReference>
<evidence type="ECO:0000256" key="1">
    <source>
        <dbReference type="ARBA" id="ARBA00004067"/>
    </source>
</evidence>
<dbReference type="PANTHER" id="PTHR23389">
    <property type="entry name" value="CHROMOSOME TRANSMISSION FIDELITY FACTOR 18"/>
    <property type="match status" value="1"/>
</dbReference>
<organism evidence="18 19">
    <name type="scientific">Candidatus Kinetoplastidibacterium crithidiae TCC036E</name>
    <dbReference type="NCBI Taxonomy" id="1208918"/>
    <lineage>
        <taxon>Bacteria</taxon>
        <taxon>Pseudomonadati</taxon>
        <taxon>Pseudomonadota</taxon>
        <taxon>Betaproteobacteria</taxon>
        <taxon>Candidatus Kinetoplastidibacterium</taxon>
    </lineage>
</organism>
<protein>
    <recommendedName>
        <fullName evidence="3 15">DNA ligase</fullName>
        <ecNumber evidence="2 15">6.5.1.2</ecNumber>
    </recommendedName>
    <alternativeName>
        <fullName evidence="15">Polydeoxyribonucleotide synthase [NAD(+)]</fullName>
    </alternativeName>
</protein>
<comment type="cofactor">
    <cofactor evidence="15">
        <name>Mg(2+)</name>
        <dbReference type="ChEBI" id="CHEBI:18420"/>
    </cofactor>
    <cofactor evidence="15">
        <name>Mn(2+)</name>
        <dbReference type="ChEBI" id="CHEBI:29035"/>
    </cofactor>
</comment>
<dbReference type="InterPro" id="IPR001357">
    <property type="entry name" value="BRCT_dom"/>
</dbReference>
<dbReference type="Gene3D" id="3.30.470.30">
    <property type="entry name" value="DNA ligase/mRNA capping enzyme"/>
    <property type="match status" value="1"/>
</dbReference>
<keyword evidence="4 15" id="KW-0436">Ligase</keyword>
<gene>
    <name evidence="15" type="primary">ligA</name>
    <name evidence="18" type="ORF">CDEE_0782</name>
</gene>
<dbReference type="SUPFAM" id="SSF56091">
    <property type="entry name" value="DNA ligase/mRNA capping enzyme, catalytic domain"/>
    <property type="match status" value="1"/>
</dbReference>
<evidence type="ECO:0000256" key="16">
    <source>
        <dbReference type="RuleBase" id="RU000618"/>
    </source>
</evidence>
<evidence type="ECO:0000256" key="3">
    <source>
        <dbReference type="ARBA" id="ARBA00013308"/>
    </source>
</evidence>
<feature type="binding site" evidence="15">
    <location>
        <position position="197"/>
    </location>
    <ligand>
        <name>NAD(+)</name>
        <dbReference type="ChEBI" id="CHEBI:57540"/>
    </ligand>
</feature>
<dbReference type="NCBIfam" id="NF005932">
    <property type="entry name" value="PRK07956.1"/>
    <property type="match status" value="1"/>
</dbReference>
<dbReference type="Proteomes" id="UP000011686">
    <property type="component" value="Chromosome"/>
</dbReference>
<keyword evidence="8 15" id="KW-0862">Zinc</keyword>
<keyword evidence="10 15" id="KW-0520">NAD</keyword>
<dbReference type="InterPro" id="IPR003583">
    <property type="entry name" value="Hlx-hairpin-Hlx_DNA-bd_motif"/>
</dbReference>
<evidence type="ECO:0000256" key="5">
    <source>
        <dbReference type="ARBA" id="ARBA00022705"/>
    </source>
</evidence>
<keyword evidence="11 15" id="KW-0234">DNA repair</keyword>
<evidence type="ECO:0000256" key="4">
    <source>
        <dbReference type="ARBA" id="ARBA00022598"/>
    </source>
</evidence>
<dbReference type="Gene3D" id="6.20.10.30">
    <property type="match status" value="1"/>
</dbReference>
<dbReference type="CDD" id="cd00114">
    <property type="entry name" value="LIGANc"/>
    <property type="match status" value="1"/>
</dbReference>
<dbReference type="Gene3D" id="1.10.150.20">
    <property type="entry name" value="5' to 3' exonuclease, C-terminal subdomain"/>
    <property type="match status" value="2"/>
</dbReference>
<sequence>MVLKLVAIVQEEFLNKNYSINELKQIILSLRKEIDFHNINYHCYDDPLISDAQYDALVDKLVKLELLHPDLIDPNSPTQRVGSSPLPYFNQIEHEVPMLSLSNAFKDDDVVSFDARVKKLLYDNNLVSPKEDVCYFCDLKFDGLAINIRYEKGLLVSASTRGDGNVGEDVTSNIRTIKSVPLILHGVVPDILEVRGEVFMRHDDFERLNNHQRMNGDKLFMNTRNAAAGSLRNLDPRVTASRNLKFFAYGCGNIQNIFQEENFIISNYHSSVINWLSSIGFPVNKTYQEIVNSCSGMLNFYEKINNIRNSLPYDIDGVVYKVNSLVFQKTLGYSSRAPRFALAHKFSPEEAVTKLLSIDVQVGRTGAITPVARLDPVLISGANISSATLHNENEIIRKDLRIGDFVRIRRAGDVIPEVIEVVKELRSNVVSIFNMPHYCPICNSLLRRIDGESVTRCTGGLFCSAQLKQRLLHAVGRKALNIIGFGESLIYKLVDSNRIKSLADIYSLNIEDLLDIEKIGPKSANNIMESIDRSRSPKLDRFLFSLGIRHVGDSTANTIASKFISLDRIMNCSKEDFMELPDIGPKIASSIAIFFSEQQNIDLLDKMKKNGLNPESFEVNTEVLPSLEGKTFVLTGKLKRFSRDEIRDYITKNGGKVLNTISSNVNYLLVGDEPGSKVAKAQQFPNLIIINEEDFMYLVEQT</sequence>
<dbReference type="InterPro" id="IPR001679">
    <property type="entry name" value="DNA_ligase"/>
</dbReference>
<name>M1M6S3_9PROT</name>
<accession>M1M6S3</accession>
<comment type="catalytic activity">
    <reaction evidence="13 15 16">
        <text>NAD(+) + (deoxyribonucleotide)n-3'-hydroxyl + 5'-phospho-(deoxyribonucleotide)m = (deoxyribonucleotide)n+m + AMP + beta-nicotinamide D-nucleotide.</text>
        <dbReference type="EC" id="6.5.1.2"/>
    </reaction>
</comment>
<evidence type="ECO:0000256" key="7">
    <source>
        <dbReference type="ARBA" id="ARBA00022763"/>
    </source>
</evidence>
<dbReference type="SMART" id="SM00278">
    <property type="entry name" value="HhH1"/>
    <property type="match status" value="2"/>
</dbReference>
<evidence type="ECO:0000259" key="17">
    <source>
        <dbReference type="PROSITE" id="PS50172"/>
    </source>
</evidence>
<evidence type="ECO:0000256" key="11">
    <source>
        <dbReference type="ARBA" id="ARBA00023204"/>
    </source>
</evidence>
<feature type="binding site" evidence="15">
    <location>
        <position position="463"/>
    </location>
    <ligand>
        <name>Zn(2+)</name>
        <dbReference type="ChEBI" id="CHEBI:29105"/>
    </ligand>
</feature>
<dbReference type="InterPro" id="IPR012340">
    <property type="entry name" value="NA-bd_OB-fold"/>
</dbReference>
<dbReference type="InterPro" id="IPR041663">
    <property type="entry name" value="DisA/LigA_HHH"/>
</dbReference>
<comment type="function">
    <text evidence="1 15">DNA ligase that catalyzes the formation of phosphodiester linkages between 5'-phosphoryl and 3'-hydroxyl groups in double-stranded DNA using NAD as a coenzyme and as the energy source for the reaction. It is essential for DNA replication and repair of damaged DNA.</text>
</comment>
<dbReference type="PIRSF" id="PIRSF001604">
    <property type="entry name" value="LigA"/>
    <property type="match status" value="1"/>
</dbReference>
<feature type="binding site" evidence="15">
    <location>
        <position position="439"/>
    </location>
    <ligand>
        <name>Zn(2+)</name>
        <dbReference type="ChEBI" id="CHEBI:29105"/>
    </ligand>
</feature>
<dbReference type="Pfam" id="PF00533">
    <property type="entry name" value="BRCT"/>
    <property type="match status" value="1"/>
</dbReference>
<dbReference type="eggNOG" id="COG0272">
    <property type="taxonomic scope" value="Bacteria"/>
</dbReference>
<dbReference type="PROSITE" id="PS01055">
    <property type="entry name" value="DNA_LIGASE_N1"/>
    <property type="match status" value="1"/>
</dbReference>
<dbReference type="NCBIfam" id="TIGR00575">
    <property type="entry name" value="dnlj"/>
    <property type="match status" value="1"/>
</dbReference>
<reference evidence="18 19" key="1">
    <citation type="journal article" date="2013" name="Genome Biol. Evol.">
        <title>Genome evolution and phylogenomic analysis of candidatus kinetoplastibacterium, the betaproteobacterial endosymbionts of strigomonas and angomonas.</title>
        <authorList>
            <person name="Alves J.M."/>
            <person name="Serrano M.G."/>
            <person name="Maia da Silva F."/>
            <person name="Voegtly L.J."/>
            <person name="Matveyev A.V."/>
            <person name="Teixeira M.M."/>
            <person name="Camargo E.P."/>
            <person name="Buck G.A."/>
        </authorList>
    </citation>
    <scope>NUCLEOTIDE SEQUENCE [LARGE SCALE GENOMIC DNA]</scope>
    <source>
        <strain evidence="18 19">TCC036E</strain>
    </source>
</reference>
<dbReference type="Gene3D" id="2.40.50.140">
    <property type="entry name" value="Nucleic acid-binding proteins"/>
    <property type="match status" value="1"/>
</dbReference>
<dbReference type="Pfam" id="PF03119">
    <property type="entry name" value="DNA_ligase_ZBD"/>
    <property type="match status" value="1"/>
</dbReference>
<feature type="binding site" evidence="15">
    <location>
        <begin position="100"/>
        <end position="101"/>
    </location>
    <ligand>
        <name>NAD(+)</name>
        <dbReference type="ChEBI" id="CHEBI:57540"/>
    </ligand>
</feature>
<evidence type="ECO:0000313" key="18">
    <source>
        <dbReference type="EMBL" id="AGF47765.1"/>
    </source>
</evidence>
<dbReference type="EMBL" id="CP003804">
    <property type="protein sequence ID" value="AGF47765.1"/>
    <property type="molecule type" value="Genomic_DNA"/>
</dbReference>
<dbReference type="PROSITE" id="PS50172">
    <property type="entry name" value="BRCT"/>
    <property type="match status" value="1"/>
</dbReference>
<dbReference type="EC" id="6.5.1.2" evidence="2 15"/>
<keyword evidence="5 15" id="KW-0235">DNA replication</keyword>
<comment type="similarity">
    <text evidence="14 15">Belongs to the NAD-dependent DNA ligase family. LigA subfamily.</text>
</comment>
<evidence type="ECO:0000256" key="12">
    <source>
        <dbReference type="ARBA" id="ARBA00023211"/>
    </source>
</evidence>
<evidence type="ECO:0000256" key="2">
    <source>
        <dbReference type="ARBA" id="ARBA00012722"/>
    </source>
</evidence>
<dbReference type="KEGG" id="kct:CDEE_0782"/>
<keyword evidence="7 15" id="KW-0227">DNA damage</keyword>
<keyword evidence="9 15" id="KW-0460">Magnesium</keyword>
<dbReference type="Gene3D" id="3.40.50.10190">
    <property type="entry name" value="BRCT domain"/>
    <property type="match status" value="1"/>
</dbReference>
<dbReference type="FunFam" id="1.10.150.20:FF:000006">
    <property type="entry name" value="DNA ligase"/>
    <property type="match status" value="1"/>
</dbReference>
<dbReference type="PATRIC" id="fig|1208918.3.peg.465"/>
<keyword evidence="19" id="KW-1185">Reference proteome</keyword>
<feature type="binding site" evidence="15">
    <location>
        <position position="321"/>
    </location>
    <ligand>
        <name>NAD(+)</name>
        <dbReference type="ChEBI" id="CHEBI:57540"/>
    </ligand>
</feature>
<dbReference type="GO" id="GO:0006260">
    <property type="term" value="P:DNA replication"/>
    <property type="evidence" value="ECO:0007669"/>
    <property type="project" value="UniProtKB-KW"/>
</dbReference>
<dbReference type="Pfam" id="PF03120">
    <property type="entry name" value="OB_DNA_ligase"/>
    <property type="match status" value="1"/>
</dbReference>
<feature type="binding site" evidence="15">
    <location>
        <position position="442"/>
    </location>
    <ligand>
        <name>Zn(2+)</name>
        <dbReference type="ChEBI" id="CHEBI:29105"/>
    </ligand>
</feature>
<dbReference type="GO" id="GO:0003911">
    <property type="term" value="F:DNA ligase (NAD+) activity"/>
    <property type="evidence" value="ECO:0007669"/>
    <property type="project" value="UniProtKB-UniRule"/>
</dbReference>
<evidence type="ECO:0000256" key="13">
    <source>
        <dbReference type="ARBA" id="ARBA00034005"/>
    </source>
</evidence>
<dbReference type="InterPro" id="IPR010994">
    <property type="entry name" value="RuvA_2-like"/>
</dbReference>
<evidence type="ECO:0000256" key="6">
    <source>
        <dbReference type="ARBA" id="ARBA00022723"/>
    </source>
</evidence>
<feature type="binding site" evidence="15">
    <location>
        <position position="345"/>
    </location>
    <ligand>
        <name>NAD(+)</name>
        <dbReference type="ChEBI" id="CHEBI:57540"/>
    </ligand>
</feature>
<feature type="active site" description="N6-AMP-lysine intermediate" evidence="15">
    <location>
        <position position="140"/>
    </location>
</feature>
<dbReference type="FunFam" id="2.40.50.140:FF:000012">
    <property type="entry name" value="DNA ligase"/>
    <property type="match status" value="1"/>
</dbReference>
<dbReference type="GO" id="GO:0046872">
    <property type="term" value="F:metal ion binding"/>
    <property type="evidence" value="ECO:0007669"/>
    <property type="project" value="UniProtKB-KW"/>
</dbReference>
<feature type="binding site" evidence="15">
    <location>
        <begin position="51"/>
        <end position="55"/>
    </location>
    <ligand>
        <name>NAD(+)</name>
        <dbReference type="ChEBI" id="CHEBI:57540"/>
    </ligand>
</feature>
<dbReference type="InterPro" id="IPR013839">
    <property type="entry name" value="DNAligase_adenylation"/>
</dbReference>
<dbReference type="HOGENOM" id="CLU_007764_2_0_4"/>
<feature type="domain" description="BRCT" evidence="17">
    <location>
        <begin position="622"/>
        <end position="702"/>
    </location>
</feature>
<proteinExistence type="inferred from homology"/>
<dbReference type="InterPro" id="IPR013840">
    <property type="entry name" value="DNAligase_N"/>
</dbReference>
<dbReference type="CDD" id="cd17748">
    <property type="entry name" value="BRCT_DNA_ligase_like"/>
    <property type="match status" value="1"/>
</dbReference>
<evidence type="ECO:0000256" key="9">
    <source>
        <dbReference type="ARBA" id="ARBA00022842"/>
    </source>
</evidence>
<dbReference type="FunFam" id="3.30.470.30:FF:000001">
    <property type="entry name" value="DNA ligase"/>
    <property type="match status" value="1"/>
</dbReference>
<dbReference type="GO" id="GO:0003677">
    <property type="term" value="F:DNA binding"/>
    <property type="evidence" value="ECO:0007669"/>
    <property type="project" value="InterPro"/>
</dbReference>
<dbReference type="SMART" id="SM00292">
    <property type="entry name" value="BRCT"/>
    <property type="match status" value="1"/>
</dbReference>
<dbReference type="InterPro" id="IPR018239">
    <property type="entry name" value="DNA_ligase_AS"/>
</dbReference>
<evidence type="ECO:0000256" key="15">
    <source>
        <dbReference type="HAMAP-Rule" id="MF_01588"/>
    </source>
</evidence>
<dbReference type="HAMAP" id="MF_01588">
    <property type="entry name" value="DNA_ligase_A"/>
    <property type="match status" value="1"/>
</dbReference>
<dbReference type="PANTHER" id="PTHR23389:SF9">
    <property type="entry name" value="DNA LIGASE"/>
    <property type="match status" value="1"/>
</dbReference>
<dbReference type="SUPFAM" id="SSF50249">
    <property type="entry name" value="Nucleic acid-binding proteins"/>
    <property type="match status" value="1"/>
</dbReference>
<dbReference type="InterPro" id="IPR036420">
    <property type="entry name" value="BRCT_dom_sf"/>
</dbReference>
<dbReference type="PROSITE" id="PS01056">
    <property type="entry name" value="DNA_LIGASE_N2"/>
    <property type="match status" value="1"/>
</dbReference>
<evidence type="ECO:0000313" key="19">
    <source>
        <dbReference type="Proteomes" id="UP000011686"/>
    </source>
</evidence>
<dbReference type="RefSeq" id="WP_015389127.1">
    <property type="nucleotide sequence ID" value="NC_020283.1"/>
</dbReference>
<dbReference type="AlphaFoldDB" id="M1M6S3"/>
<feature type="binding site" evidence="15">
    <location>
        <position position="161"/>
    </location>
    <ligand>
        <name>NAD(+)</name>
        <dbReference type="ChEBI" id="CHEBI:57540"/>
    </ligand>
</feature>
<dbReference type="Pfam" id="PF14520">
    <property type="entry name" value="HHH_5"/>
    <property type="match status" value="1"/>
</dbReference>
<dbReference type="Gene3D" id="1.10.287.610">
    <property type="entry name" value="Helix hairpin bin"/>
    <property type="match status" value="1"/>
</dbReference>
<evidence type="ECO:0000256" key="10">
    <source>
        <dbReference type="ARBA" id="ARBA00023027"/>
    </source>
</evidence>
<dbReference type="SUPFAM" id="SSF47781">
    <property type="entry name" value="RuvA domain 2-like"/>
    <property type="match status" value="1"/>
</dbReference>